<keyword evidence="15" id="KW-1185">Reference proteome</keyword>
<feature type="region of interest" description="Disordered" evidence="11">
    <location>
        <begin position="2357"/>
        <end position="2453"/>
    </location>
</feature>
<keyword evidence="6 12" id="KW-1133">Transmembrane helix</keyword>
<feature type="coiled-coil region" evidence="10">
    <location>
        <begin position="3227"/>
        <end position="3287"/>
    </location>
</feature>
<feature type="compositionally biased region" description="Low complexity" evidence="11">
    <location>
        <begin position="2555"/>
        <end position="2564"/>
    </location>
</feature>
<dbReference type="InterPro" id="IPR049883">
    <property type="entry name" value="NOTCH1_EGF-like"/>
</dbReference>
<evidence type="ECO:0000256" key="7">
    <source>
        <dbReference type="ARBA" id="ARBA00023136"/>
    </source>
</evidence>
<feature type="compositionally biased region" description="Gly residues" evidence="11">
    <location>
        <begin position="2409"/>
        <end position="2420"/>
    </location>
</feature>
<evidence type="ECO:0000256" key="6">
    <source>
        <dbReference type="ARBA" id="ARBA00022989"/>
    </source>
</evidence>
<evidence type="ECO:0000256" key="12">
    <source>
        <dbReference type="SAM" id="Phobius"/>
    </source>
</evidence>
<evidence type="ECO:0000256" key="10">
    <source>
        <dbReference type="SAM" id="Coils"/>
    </source>
</evidence>
<dbReference type="PANTHER" id="PTHR46730:SF1">
    <property type="entry name" value="PLAT DOMAIN-CONTAINING PROTEIN"/>
    <property type="match status" value="1"/>
</dbReference>
<evidence type="ECO:0000259" key="13">
    <source>
        <dbReference type="PROSITE" id="PS50026"/>
    </source>
</evidence>
<evidence type="ECO:0000256" key="4">
    <source>
        <dbReference type="ARBA" id="ARBA00022729"/>
    </source>
</evidence>
<dbReference type="PROSITE" id="PS01187">
    <property type="entry name" value="EGF_CA"/>
    <property type="match status" value="1"/>
</dbReference>
<keyword evidence="5" id="KW-0677">Repeat</keyword>
<feature type="compositionally biased region" description="Acidic residues" evidence="11">
    <location>
        <begin position="2906"/>
        <end position="2915"/>
    </location>
</feature>
<feature type="region of interest" description="Disordered" evidence="11">
    <location>
        <begin position="1763"/>
        <end position="1840"/>
    </location>
</feature>
<dbReference type="GO" id="GO:0005509">
    <property type="term" value="F:calcium ion binding"/>
    <property type="evidence" value="ECO:0007669"/>
    <property type="project" value="InterPro"/>
</dbReference>
<protein>
    <recommendedName>
        <fullName evidence="13">EGF-like domain-containing protein</fullName>
    </recommendedName>
</protein>
<feature type="compositionally biased region" description="Polar residues" evidence="11">
    <location>
        <begin position="3527"/>
        <end position="3541"/>
    </location>
</feature>
<dbReference type="FunFam" id="2.10.25.10:FF:000038">
    <property type="entry name" value="Fibrillin 2"/>
    <property type="match status" value="1"/>
</dbReference>
<feature type="compositionally biased region" description="Low complexity" evidence="11">
    <location>
        <begin position="2709"/>
        <end position="2724"/>
    </location>
</feature>
<dbReference type="SUPFAM" id="SSF57196">
    <property type="entry name" value="EGF/Laminin"/>
    <property type="match status" value="1"/>
</dbReference>
<feature type="region of interest" description="Disordered" evidence="11">
    <location>
        <begin position="2282"/>
        <end position="2322"/>
    </location>
</feature>
<dbReference type="GO" id="GO:0005886">
    <property type="term" value="C:plasma membrane"/>
    <property type="evidence" value="ECO:0007669"/>
    <property type="project" value="TreeGrafter"/>
</dbReference>
<evidence type="ECO:0000256" key="8">
    <source>
        <dbReference type="ARBA" id="ARBA00023157"/>
    </source>
</evidence>
<feature type="transmembrane region" description="Helical" evidence="12">
    <location>
        <begin position="4123"/>
        <end position="4150"/>
    </location>
</feature>
<feature type="compositionally biased region" description="Low complexity" evidence="11">
    <location>
        <begin position="1812"/>
        <end position="1823"/>
    </location>
</feature>
<gene>
    <name evidence="14" type="ORF">CYMTET_4735</name>
</gene>
<feature type="region of interest" description="Disordered" evidence="11">
    <location>
        <begin position="3475"/>
        <end position="3543"/>
    </location>
</feature>
<proteinExistence type="predicted"/>
<keyword evidence="2 9" id="KW-0245">EGF-like domain</keyword>
<evidence type="ECO:0000256" key="3">
    <source>
        <dbReference type="ARBA" id="ARBA00022692"/>
    </source>
</evidence>
<dbReference type="InterPro" id="IPR000742">
    <property type="entry name" value="EGF"/>
</dbReference>
<feature type="region of interest" description="Disordered" evidence="11">
    <location>
        <begin position="3164"/>
        <end position="3192"/>
    </location>
</feature>
<evidence type="ECO:0000256" key="11">
    <source>
        <dbReference type="SAM" id="MobiDB-lite"/>
    </source>
</evidence>
<evidence type="ECO:0000313" key="14">
    <source>
        <dbReference type="EMBL" id="KAK3287781.1"/>
    </source>
</evidence>
<dbReference type="PANTHER" id="PTHR46730">
    <property type="entry name" value="POLYCYSTIN-1"/>
    <property type="match status" value="1"/>
</dbReference>
<accession>A0AAE0H2H7</accession>
<feature type="region of interest" description="Disordered" evidence="11">
    <location>
        <begin position="1947"/>
        <end position="2014"/>
    </location>
</feature>
<feature type="compositionally biased region" description="Low complexity" evidence="11">
    <location>
        <begin position="2135"/>
        <end position="2145"/>
    </location>
</feature>
<dbReference type="SMART" id="SM00181">
    <property type="entry name" value="EGF"/>
    <property type="match status" value="14"/>
</dbReference>
<feature type="coiled-coil region" evidence="10">
    <location>
        <begin position="1145"/>
        <end position="1179"/>
    </location>
</feature>
<reference evidence="14 15" key="1">
    <citation type="journal article" date="2015" name="Genome Biol. Evol.">
        <title>Comparative Genomics of a Bacterivorous Green Alga Reveals Evolutionary Causalities and Consequences of Phago-Mixotrophic Mode of Nutrition.</title>
        <authorList>
            <person name="Burns J.A."/>
            <person name="Paasch A."/>
            <person name="Narechania A."/>
            <person name="Kim E."/>
        </authorList>
    </citation>
    <scope>NUCLEOTIDE SEQUENCE [LARGE SCALE GENOMIC DNA]</scope>
    <source>
        <strain evidence="14 15">PLY_AMNH</strain>
    </source>
</reference>
<dbReference type="InterPro" id="IPR002859">
    <property type="entry name" value="PKD/REJ-like"/>
</dbReference>
<organism evidence="14 15">
    <name type="scientific">Cymbomonas tetramitiformis</name>
    <dbReference type="NCBI Taxonomy" id="36881"/>
    <lineage>
        <taxon>Eukaryota</taxon>
        <taxon>Viridiplantae</taxon>
        <taxon>Chlorophyta</taxon>
        <taxon>Pyramimonadophyceae</taxon>
        <taxon>Pyramimonadales</taxon>
        <taxon>Pyramimonadaceae</taxon>
        <taxon>Cymbomonas</taxon>
    </lineage>
</organism>
<feature type="region of interest" description="Disordered" evidence="11">
    <location>
        <begin position="2490"/>
        <end position="2518"/>
    </location>
</feature>
<dbReference type="CDD" id="cd00054">
    <property type="entry name" value="EGF_CA"/>
    <property type="match status" value="2"/>
</dbReference>
<dbReference type="Gene3D" id="2.10.25.10">
    <property type="entry name" value="Laminin"/>
    <property type="match status" value="6"/>
</dbReference>
<feature type="domain" description="EGF-like" evidence="13">
    <location>
        <begin position="633"/>
        <end position="675"/>
    </location>
</feature>
<feature type="region of interest" description="Disordered" evidence="11">
    <location>
        <begin position="2777"/>
        <end position="2820"/>
    </location>
</feature>
<keyword evidence="3 12" id="KW-0812">Transmembrane</keyword>
<evidence type="ECO:0000313" key="15">
    <source>
        <dbReference type="Proteomes" id="UP001190700"/>
    </source>
</evidence>
<keyword evidence="10" id="KW-0175">Coiled coil</keyword>
<name>A0AAE0H2H7_9CHLO</name>
<comment type="caution">
    <text evidence="14">The sequence shown here is derived from an EMBL/GenBank/DDBJ whole genome shotgun (WGS) entry which is preliminary data.</text>
</comment>
<evidence type="ECO:0000256" key="5">
    <source>
        <dbReference type="ARBA" id="ARBA00022737"/>
    </source>
</evidence>
<dbReference type="PROSITE" id="PS50026">
    <property type="entry name" value="EGF_3"/>
    <property type="match status" value="1"/>
</dbReference>
<comment type="subcellular location">
    <subcellularLocation>
        <location evidence="1">Membrane</location>
    </subcellularLocation>
</comment>
<evidence type="ECO:0000256" key="9">
    <source>
        <dbReference type="PROSITE-ProRule" id="PRU00076"/>
    </source>
</evidence>
<evidence type="ECO:0000256" key="2">
    <source>
        <dbReference type="ARBA" id="ARBA00022536"/>
    </source>
</evidence>
<comment type="caution">
    <text evidence="9">Lacks conserved residue(s) required for the propagation of feature annotation.</text>
</comment>
<feature type="region of interest" description="Disordered" evidence="11">
    <location>
        <begin position="2881"/>
        <end position="2934"/>
    </location>
</feature>
<dbReference type="InterPro" id="IPR018097">
    <property type="entry name" value="EGF_Ca-bd_CS"/>
</dbReference>
<feature type="compositionally biased region" description="Low complexity" evidence="11">
    <location>
        <begin position="2741"/>
        <end position="2753"/>
    </location>
</feature>
<feature type="region of interest" description="Disordered" evidence="11">
    <location>
        <begin position="2536"/>
        <end position="2761"/>
    </location>
</feature>
<dbReference type="SMART" id="SM00179">
    <property type="entry name" value="EGF_CA"/>
    <property type="match status" value="9"/>
</dbReference>
<feature type="region of interest" description="Disordered" evidence="11">
    <location>
        <begin position="2212"/>
        <end position="2242"/>
    </location>
</feature>
<feature type="compositionally biased region" description="Basic and acidic residues" evidence="11">
    <location>
        <begin position="1791"/>
        <end position="1800"/>
    </location>
</feature>
<dbReference type="InterPro" id="IPR001881">
    <property type="entry name" value="EGF-like_Ca-bd_dom"/>
</dbReference>
<dbReference type="Pfam" id="PF02010">
    <property type="entry name" value="REJ"/>
    <property type="match status" value="1"/>
</dbReference>
<dbReference type="GO" id="GO:0006816">
    <property type="term" value="P:calcium ion transport"/>
    <property type="evidence" value="ECO:0007669"/>
    <property type="project" value="TreeGrafter"/>
</dbReference>
<dbReference type="GO" id="GO:0005261">
    <property type="term" value="F:monoatomic cation channel activity"/>
    <property type="evidence" value="ECO:0007669"/>
    <property type="project" value="TreeGrafter"/>
</dbReference>
<dbReference type="EMBL" id="LGRX02000738">
    <property type="protein sequence ID" value="KAK3287781.1"/>
    <property type="molecule type" value="Genomic_DNA"/>
</dbReference>
<keyword evidence="4" id="KW-0732">Signal</keyword>
<evidence type="ECO:0000256" key="1">
    <source>
        <dbReference type="ARBA" id="ARBA00004370"/>
    </source>
</evidence>
<feature type="coiled-coil region" evidence="10">
    <location>
        <begin position="3091"/>
        <end position="3118"/>
    </location>
</feature>
<sequence length="4237" mass="444669">MTTCINTEANFTCSDCPEGFVGTGRTECKDFDECAAENGGCDAHSLCTNYIGGRYCGPCPAHTYGTGYTSCLDIDECLTNNGDCDFLTDCVNIYSSSNCTACPEGYVGSGQEGCVDIDECSMGMNGGCSMEPFVTCTNKAPGVTCGACPFGYRGDGIGAGGCRKSANCTVDNGGCDLLSSCLDSPDGTGPICGECPDGYSGTGATSCKEIDGCAVGPCYTPDLCTDIPAPGIGYLCADCPVGMVGNGVSCEPDKCTTGEACSALVLCTTTPGGGYTCDPCPEGFDGDAIGTEGCQDVDECAIARGGCDMLVDCVNIVGSYYCTNCPEGYRGSGEPQRCLPKTECRVDNGGCDELVTCEDSAEDGYAVCGPCPAGYVGSGDAGCVDEDGCSVRGASCYENNAEELYVPCQDVPPPGTGYTCGDCPVGYYGNGRECYTNACFNFNGGCDPRVECVNDLSEASGRKCGTCPAGTVDTYRDGTSCDDEDGCAAEPCFPGVECTDVVAPGTGRTCAACPPGYAATGAEWCVDVDECATADAGGCWYLSEEVHTACVNRETSSEYPAGYECTACPDGFKGSGSSGCFPSSTCAEDNGGCWVGTGELEGFTTTCVDTAFGPACGECPEGYAGTGDSGCFDFDACAELPCFPGVACTDAKAPAQGYACDRCPEGYHGDGESCTMCSIRVSIVDSTVVDGKERRAGWYKGERMLIVGQLDGLNNPNCTNTLGISYQWAGARSDETTVILDDTRNKANTLRLSIPKMDLTVGLSYTFRLSAQMRGAPRVLNFAELEFYVESQPLVVTIAGGNVVTGDRNAVTLDVSESIDPDGEPGDIAFRWACARDDNAGPCRYNDGALMATRLFGPNVTMKLEGDWDVPINYTFSVMAVKGVRSTSKSTRVTVMGGGPPVVAITPPLSKANANEKLTLPSVISAVDPEGVQLEWTVGMPTGCGNCSALDLPTAISSTDVHQEALVIAPGQLVAGAVYQFQLRAVDEIGEGTALVEVQVNTPPAGGRLQMEPSEGVALSTVFYFRSLDWQDEDLPLWYKYSYNVVGSGADDVMLIEFSPLPPPLYEYANLLAEPGLQAWGRAVTCIATVQDALGGTVSSAVNVTVDTASAEEEAAMMGSLAESAEADLLNGDSDSAMIRIDGFAALLNSESTEATRRLRRLLQEEGSDEEAAAALEERQAERDQLLGMVSSTREMLFSTSSSVERLSLSAARLVAEPGEVAAGTQNSTVQLLGGILADTTADTAPAPLTAAAAGALCSGLSSLTLAVGVNDTNGTAARAAEVQALMGSMAASLLQSASAGEKPQEVLSDTLAMAAQRSDAMRQISPLSAPGSSTTVAFPGSLGQALAGSTCGNATTACNTTAAAGNSTAEASKRASLQVDTRLVASKSDQHVGTVGTGDLVGSDVTTIELTGGDGEVLSVNGLEEGITFELALEAGAAGTFQGTMRCTFWDEGSQAYSTEGCVALPNPAPAGADLDWKSLVVGDFLWGLGEMWAVGNDTMAAGCVEEYAALDPVYEGTDVGLRKYVANKTAGAECQLANTNNPWGCWWVWTQGIFEGPGCVQASELSCLCTHLTDFKAEQELNPTALMPPEVKTLEADDMLNISLEDLLKSGVLLTLVGSIIGGGVYLAVASIGAHKEMRQTLLAQLVLEFGTGVHTFQRRTLGPGRTIWTWCLFEESRQAGVQQVSLKLKRQQRGLIKEKVADIQRMLEGAGARVDFARLQTGILTSADAGSDSGMDDQAVAERAAPPLFFGSTWAGSGLSGEQSARNAPVMRVPEGARKSVQKSGTRAADELNHKMDLGSPSLMRPQVSSTTSGATTQSGPVSEGAEGRCSEGKAGSATPLRASWWRLWANTSSVEGAQRPRRPVGRSGDGLMRAAGVAEGRGEGYGGAVSLRELHAQLAGEPGGAMLGDAAERGMAAGGDAANAAGLHRQPLVEAFEAKASPVLRSPMSTGDESGAAGEGTRGSQRKGPVPGKSGAKSKWQAAVKGVVPAKEESGWNMGGTGGTSTSKWKTEVERAKGLVEGGAAKKPAASPYAVPTIAPVRRARHRRSEKSAQEGGVEQQATAAAYGAAGGSAARSTLDATKLPQKLKGKILEHHADTELSCDADVDPAAPRGGAGEARVSPRTGTMGLAGKASAAPKHKAAGAWKKAAATVKAAATMKKAASPLVSPLVPKRAAGGKAAGGKASGLATPRGFGNVKIVLGGNGQKSKYNAGPGGRKAAPASSPGAESTSPLGRGASTARAAPLLPMQEPQAPGPELANAAGGGANQAVMAVPPATGKLVSSPQGSSVVGAGPSGLSTWPAVAPPTEAEAGQRCSGNDSKNGACAGGGDSVESASSNADARLVGGVEEAVATGSTVSPGGTGREVAAPQCGGGEDSGTEPPSSDGSAGRAPGFADEQQTPQEPGGAGVDSPGGAGVDSPEARSPAGKAVVSESQAADPEEQEMGTDGAAAALEPARQIGSANLTVDPAMLEGNATALERRFPIGGAPPTPQTPDTLHVGTPRGGEPQAEAGGRGVYDALGDTSHAWFTPAADSRAAATSPLGPPRTTTEQAAQGPAGPAGLWGSGVGGANLRPGTAPMPGDTVGLDPHQAPLELDAGFRPTTAPTEGDASSLPSVLAFSRDPKQDPTVRLTGPSESSRPGSAARSRPGSAARSRPGSAALDQLVESSLDQTGGPEHAGGPMGSSNVVEVMRAGETGMVNVKLLSPSSRPRSAGRPQAPGMADPSGDGPAARNSGTQQAARSAKAEAQAGLPRSAMAGLPPLAKESLQGLVVQRQKEAAALEAPLDPALVHEAGVGSRLGDDPAGDTAENPGAGARWQDAVAKTQVEGGRGSATADFRQLTRSLMRYVEQAVEDPRMAATASPMGWAIDHIADQAEAGPAREEMETASQEPKESGGAKDDKAEDELNDEGDCSVAVDPMTPPSAAAAREPRGRFGKLVSGALTLLGFYKQAKAEAQAEPRGEEGHQELQAAATALAGEAECAADALEEGEDGVEEEQEWGLMEMNGQAVGSFLQLASRLEDYVHMHSGQVKADGTPALPADTPSAWTWGAAVPVPGPEDATLEQAECATAVEMGAAEAESSPPSNGQVLEEEELEELRQLRAKLSEEVDSDADMGKLLNALSRAAVKLKEHKLDHLVNSSAAARADSPLPDDLDLSVAVVDRGGGGPTEHAAQADGGDLVDEEPARGAEDMDIARLTRRLAMQGREIKPTEEERLDELEREAMERALATEAAAREERRRAEESQIEERLNAAGAAEAEATAARKALEAQLFAREEEQERLKEKHDLNAGTAVRKAALVLRFSRMLPTGVQRQVQGVLRERMQRLNKSQRNLAAPGDVAEHQLVSKAKKRRMAVRLVAFSRLVTLLRKVQDLRVSERLCDLLGLSITGVNLSMPVEEMRLMSLQYHLTEWADMEMDEVLREAYRGRGVEEVGWLEQGEKDSGVLRVSRIEKLRRKSLMQTFGAQAVAESVDGARPLSGSRGLREPSPPAVPKTAQAAATPDLPAFQSITPGPSMLEAEAPGDPQQDTVSPTQLKSQAGRSKRLLLTKDRNLKQADWKERHQVAGPVVYDGEGGKVVLSSMERLLGTALVMAFLEIKGLITRGQVRSQLRLMQEAAWEYPNSRRFFWYVDTFKVLLASQGRQGWYYRTLLWRLIFLQQSDGSFEISPALASVLHAGDADPKDISLTAETEIGEGELRASVPRQLWAALPSLEGEELLQRVEKVWATLCAIERYKTMPFGWEVNPAARPLQRRSLQQVAEGFLEREAKLSPELADMLPSLREDALKHVKDWSKRRLEGIKALRERTLKEHARVRAEQLADMTYLERRNELRGSFKKFVHMAMLAHPWAAIAAASCLEPHTQAQRILVQCNSILLMLTVTLALYFSKAATCCIALKQHLGCPEPVTESSECFGYTTCIELLEDERHDEARADFVCEAFPQEDLQGKLWATVHHDRHHAPREHALEACSRREETTPVPKNWTPGMNRKILESASGPGGEHAGAMRSGPQRHLENLLFLIFVVFLNPRLISRALARYLVMLAHSVEGLVEYLVWMVERVQRTWHTFCEAIRFLYRLKVKGDSIANMVSEAEVKEVLAADRKAAEDAALATFSRARSELDSTYIQFCYFLLAVFWAASVWIMIAYAVLIRLMLGSDAETKVLVQWITALLLDNLGVQVVQAVTIKIWVQKLLERMQNYAKDEAGVIGWYERYIAQHLNLKFMPGMEDYAEAEYDAAGLSF</sequence>
<feature type="compositionally biased region" description="Low complexity" evidence="11">
    <location>
        <begin position="2637"/>
        <end position="2664"/>
    </location>
</feature>
<feature type="transmembrane region" description="Helical" evidence="12">
    <location>
        <begin position="4035"/>
        <end position="4054"/>
    </location>
</feature>
<feature type="compositionally biased region" description="Basic and acidic residues" evidence="11">
    <location>
        <begin position="2883"/>
        <end position="2905"/>
    </location>
</feature>
<dbReference type="Pfam" id="PF07645">
    <property type="entry name" value="EGF_CA"/>
    <property type="match status" value="2"/>
</dbReference>
<feature type="region of interest" description="Disordered" evidence="11">
    <location>
        <begin position="2107"/>
        <end position="2145"/>
    </location>
</feature>
<keyword evidence="8" id="KW-1015">Disulfide bond</keyword>
<keyword evidence="7 12" id="KW-0472">Membrane</keyword>
<dbReference type="Proteomes" id="UP001190700">
    <property type="component" value="Unassembled WGS sequence"/>
</dbReference>